<feature type="chain" id="PRO_5018713630" evidence="1">
    <location>
        <begin position="29"/>
        <end position="186"/>
    </location>
</feature>
<reference evidence="2 3" key="1">
    <citation type="submission" date="2018-11" db="EMBL/GenBank/DDBJ databases">
        <title>Whole genome sequence of Bibersteinia trehalosi strain OADDL-BT1 an multidrug resistant pathogen isolate.</title>
        <authorList>
            <person name="Couger M."/>
            <person name="Ramachandran A."/>
        </authorList>
    </citation>
    <scope>NUCLEOTIDE SEQUENCE [LARGE SCALE GENOMIC DNA]</scope>
    <source>
        <strain evidence="2 3">OADDL-BT1</strain>
    </source>
</reference>
<organism evidence="2 3">
    <name type="scientific">Bibersteinia trehalosi</name>
    <name type="common">Pasteurella trehalosi</name>
    <dbReference type="NCBI Taxonomy" id="47735"/>
    <lineage>
        <taxon>Bacteria</taxon>
        <taxon>Pseudomonadati</taxon>
        <taxon>Pseudomonadota</taxon>
        <taxon>Gammaproteobacteria</taxon>
        <taxon>Pasteurellales</taxon>
        <taxon>Pasteurellaceae</taxon>
        <taxon>Bibersteinia</taxon>
    </lineage>
</organism>
<protein>
    <submittedName>
        <fullName evidence="2">ABC transporter ATPase</fullName>
    </submittedName>
</protein>
<dbReference type="PROSITE" id="PS51257">
    <property type="entry name" value="PROKAR_LIPOPROTEIN"/>
    <property type="match status" value="1"/>
</dbReference>
<name>A0A3R8SS04_BIBTR</name>
<evidence type="ECO:0000313" key="2">
    <source>
        <dbReference type="EMBL" id="RRN04941.1"/>
    </source>
</evidence>
<evidence type="ECO:0000256" key="1">
    <source>
        <dbReference type="SAM" id="SignalP"/>
    </source>
</evidence>
<feature type="signal peptide" evidence="1">
    <location>
        <begin position="1"/>
        <end position="28"/>
    </location>
</feature>
<proteinExistence type="predicted"/>
<gene>
    <name evidence="2" type="ORF">EIM44_05270</name>
</gene>
<comment type="caution">
    <text evidence="2">The sequence shown here is derived from an EMBL/GenBank/DDBJ whole genome shotgun (WGS) entry which is preliminary data.</text>
</comment>
<keyword evidence="1" id="KW-0732">Signal</keyword>
<dbReference type="Proteomes" id="UP000276010">
    <property type="component" value="Unassembled WGS sequence"/>
</dbReference>
<evidence type="ECO:0000313" key="3">
    <source>
        <dbReference type="Proteomes" id="UP000276010"/>
    </source>
</evidence>
<dbReference type="EMBL" id="RRUC01000015">
    <property type="protein sequence ID" value="RRN04941.1"/>
    <property type="molecule type" value="Genomic_DNA"/>
</dbReference>
<dbReference type="AlphaFoldDB" id="A0A3R8SS04"/>
<dbReference type="STRING" id="1263831.F543_10630"/>
<accession>A0A3R8SS04</accession>
<sequence length="186" mass="21383">MGAYSVRPFSFLAFVFLLAGCISHPAQFSTPEKIVFQNQIFERITHNQLDEMQQMLYLPKDSGQTPENWQQGVLLFLDKNTQAKSLSARAKLRQQRFADQVNTQATVAINQQELQSQVIYPPTERWQNVQLEVTRGRDLDCGYGQMQFADKRPISDKNLQNLAEFQPLLMQLAAQFAQLAWQIGCR</sequence>